<keyword evidence="1" id="KW-1015">Disulfide bond</keyword>
<feature type="transmembrane region" description="Helical" evidence="2">
    <location>
        <begin position="314"/>
        <end position="332"/>
    </location>
</feature>
<dbReference type="InterPro" id="IPR038050">
    <property type="entry name" value="Neuro_actylchol_rec"/>
</dbReference>
<dbReference type="Pfam" id="PF02931">
    <property type="entry name" value="Neur_chan_LBD"/>
    <property type="match status" value="1"/>
</dbReference>
<dbReference type="GO" id="GO:0004888">
    <property type="term" value="F:transmembrane signaling receptor activity"/>
    <property type="evidence" value="ECO:0007669"/>
    <property type="project" value="InterPro"/>
</dbReference>
<gene>
    <name evidence="4" type="ORF">ASIM_LOCUS13177</name>
</gene>
<dbReference type="InterPro" id="IPR036734">
    <property type="entry name" value="Neur_chan_lig-bd_sf"/>
</dbReference>
<evidence type="ECO:0000313" key="4">
    <source>
        <dbReference type="EMBL" id="VDK49101.1"/>
    </source>
</evidence>
<dbReference type="Proteomes" id="UP000267096">
    <property type="component" value="Unassembled WGS sequence"/>
</dbReference>
<evidence type="ECO:0000256" key="1">
    <source>
        <dbReference type="PROSITE-ProRule" id="PRU01005"/>
    </source>
</evidence>
<dbReference type="Gene3D" id="2.70.170.10">
    <property type="entry name" value="Neurotransmitter-gated ion-channel ligand-binding domain"/>
    <property type="match status" value="1"/>
</dbReference>
<dbReference type="AlphaFoldDB" id="A0A3P6S1I2"/>
<feature type="transmembrane region" description="Helical" evidence="2">
    <location>
        <begin position="344"/>
        <end position="365"/>
    </location>
</feature>
<dbReference type="Gene3D" id="1.20.58.390">
    <property type="entry name" value="Neurotransmitter-gated ion-channel transmembrane domain"/>
    <property type="match status" value="1"/>
</dbReference>
<feature type="domain" description="ShKT" evidence="3">
    <location>
        <begin position="29"/>
        <end position="63"/>
    </location>
</feature>
<proteinExistence type="predicted"/>
<keyword evidence="2" id="KW-1133">Transmembrane helix</keyword>
<accession>A0A3P6S1I2</accession>
<dbReference type="InterPro" id="IPR003582">
    <property type="entry name" value="ShKT_dom"/>
</dbReference>
<organism evidence="4 5">
    <name type="scientific">Anisakis simplex</name>
    <name type="common">Herring worm</name>
    <dbReference type="NCBI Taxonomy" id="6269"/>
    <lineage>
        <taxon>Eukaryota</taxon>
        <taxon>Metazoa</taxon>
        <taxon>Ecdysozoa</taxon>
        <taxon>Nematoda</taxon>
        <taxon>Chromadorea</taxon>
        <taxon>Rhabditida</taxon>
        <taxon>Spirurina</taxon>
        <taxon>Ascaridomorpha</taxon>
        <taxon>Ascaridoidea</taxon>
        <taxon>Anisakidae</taxon>
        <taxon>Anisakis</taxon>
        <taxon>Anisakis simplex complex</taxon>
    </lineage>
</organism>
<dbReference type="EMBL" id="UYRR01031330">
    <property type="protein sequence ID" value="VDK49101.1"/>
    <property type="molecule type" value="Genomic_DNA"/>
</dbReference>
<dbReference type="InterPro" id="IPR006202">
    <property type="entry name" value="Neur_chan_lig-bd"/>
</dbReference>
<keyword evidence="2" id="KW-0812">Transmembrane</keyword>
<evidence type="ECO:0000259" key="3">
    <source>
        <dbReference type="PROSITE" id="PS51670"/>
    </source>
</evidence>
<keyword evidence="2" id="KW-0472">Membrane</keyword>
<evidence type="ECO:0000256" key="2">
    <source>
        <dbReference type="SAM" id="Phobius"/>
    </source>
</evidence>
<dbReference type="GO" id="GO:0005230">
    <property type="term" value="F:extracellular ligand-gated monoatomic ion channel activity"/>
    <property type="evidence" value="ECO:0007669"/>
    <property type="project" value="InterPro"/>
</dbReference>
<reference evidence="4 5" key="1">
    <citation type="submission" date="2018-11" db="EMBL/GenBank/DDBJ databases">
        <authorList>
            <consortium name="Pathogen Informatics"/>
        </authorList>
    </citation>
    <scope>NUCLEOTIDE SEQUENCE [LARGE SCALE GENOMIC DNA]</scope>
</reference>
<feature type="transmembrane region" description="Helical" evidence="2">
    <location>
        <begin position="417"/>
        <end position="439"/>
    </location>
</feature>
<comment type="caution">
    <text evidence="1">Lacks conserved residue(s) required for the propagation of feature annotation.</text>
</comment>
<keyword evidence="5" id="KW-1185">Reference proteome</keyword>
<dbReference type="GO" id="GO:0016020">
    <property type="term" value="C:membrane"/>
    <property type="evidence" value="ECO:0007669"/>
    <property type="project" value="InterPro"/>
</dbReference>
<evidence type="ECO:0000313" key="5">
    <source>
        <dbReference type="Proteomes" id="UP000267096"/>
    </source>
</evidence>
<feature type="transmembrane region" description="Helical" evidence="2">
    <location>
        <begin position="282"/>
        <end position="302"/>
    </location>
</feature>
<sequence length="440" mass="50348">MNSESFTDKINHTDCSIPAKTQVSSSDGCYDSDKKCSIWASQGECQSNAVWMMSNCRLSCHSCQGGDNAWKLRAYIASTYDNDTSRNANIYRRVQVQSIRLIHVEMDEEKQDVQMHGRMVLSWNDTKIAWNRQQWGVSWVNFYWVQIWTPQLIQLNAPSSLPATISNKVLAANHTGQVYMWLDFTFNAPYHFQYEHYPNDYQKICYKFGDKNYLSTRFTVSDEVKSKKREELSNTHASGWTIESLQVQDNKYASEMLSDWRRDPYDLERTNCELCAILKRNSVYFISEMLMPSLITSMITIASPLLQLSSNQSLVAAFSILAQIFSLSLINQRLPAFAAHTPTILKYAAFNLVMSGVVFIVSLILRRIAQTESTIPPPHVVDQFVTLINRFLPISSSPASTKEVDNSRNQHAPFAHCVNNLMFLFTLCIYLIVITASFIF</sequence>
<dbReference type="OrthoDB" id="5920062at2759"/>
<dbReference type="InterPro" id="IPR006201">
    <property type="entry name" value="Neur_channel"/>
</dbReference>
<dbReference type="SMART" id="SM00254">
    <property type="entry name" value="ShKT"/>
    <property type="match status" value="1"/>
</dbReference>
<name>A0A3P6S1I2_ANISI</name>
<feature type="disulfide bond" evidence="1">
    <location>
        <begin position="29"/>
        <end position="63"/>
    </location>
</feature>
<dbReference type="SUPFAM" id="SSF63712">
    <property type="entry name" value="Nicotinic receptor ligand binding domain-like"/>
    <property type="match status" value="1"/>
</dbReference>
<protein>
    <recommendedName>
        <fullName evidence="3">ShKT domain-containing protein</fullName>
    </recommendedName>
</protein>
<dbReference type="PANTHER" id="PTHR18945">
    <property type="entry name" value="NEUROTRANSMITTER GATED ION CHANNEL"/>
    <property type="match status" value="1"/>
</dbReference>
<dbReference type="Pfam" id="PF01549">
    <property type="entry name" value="ShK"/>
    <property type="match status" value="1"/>
</dbReference>
<dbReference type="PROSITE" id="PS51670">
    <property type="entry name" value="SHKT"/>
    <property type="match status" value="1"/>
</dbReference>